<dbReference type="Pfam" id="PF17667">
    <property type="entry name" value="Pkinase_fungal"/>
    <property type="match status" value="1"/>
</dbReference>
<proteinExistence type="predicted"/>
<dbReference type="Proteomes" id="UP000308199">
    <property type="component" value="Unassembled WGS sequence"/>
</dbReference>
<dbReference type="PANTHER" id="PTHR38248:SF2">
    <property type="entry name" value="FUNK1 11"/>
    <property type="match status" value="1"/>
</dbReference>
<protein>
    <recommendedName>
        <fullName evidence="1">Fungal-type protein kinase domain-containing protein</fullName>
    </recommendedName>
</protein>
<keyword evidence="3" id="KW-1185">Reference proteome</keyword>
<dbReference type="PANTHER" id="PTHR38248">
    <property type="entry name" value="FUNK1 6"/>
    <property type="match status" value="1"/>
</dbReference>
<evidence type="ECO:0000313" key="3">
    <source>
        <dbReference type="Proteomes" id="UP000308199"/>
    </source>
</evidence>
<comment type="caution">
    <text evidence="2">The sequence shown here is derived from an EMBL/GenBank/DDBJ whole genome shotgun (WGS) entry which is preliminary data.</text>
</comment>
<dbReference type="SUPFAM" id="SSF56112">
    <property type="entry name" value="Protein kinase-like (PK-like)"/>
    <property type="match status" value="1"/>
</dbReference>
<evidence type="ECO:0000259" key="1">
    <source>
        <dbReference type="Pfam" id="PF17667"/>
    </source>
</evidence>
<dbReference type="Gene3D" id="1.10.510.10">
    <property type="entry name" value="Transferase(Phosphotransferase) domain 1"/>
    <property type="match status" value="1"/>
</dbReference>
<evidence type="ECO:0000313" key="2">
    <source>
        <dbReference type="EMBL" id="THH05885.1"/>
    </source>
</evidence>
<dbReference type="GO" id="GO:0004672">
    <property type="term" value="F:protein kinase activity"/>
    <property type="evidence" value="ECO:0007669"/>
    <property type="project" value="InterPro"/>
</dbReference>
<reference evidence="2 3" key="1">
    <citation type="submission" date="2019-02" db="EMBL/GenBank/DDBJ databases">
        <title>Genome sequencing of the rare red list fungi Phellinidium pouzarii.</title>
        <authorList>
            <person name="Buettner E."/>
            <person name="Kellner H."/>
        </authorList>
    </citation>
    <scope>NUCLEOTIDE SEQUENCE [LARGE SCALE GENOMIC DNA]</scope>
    <source>
        <strain evidence="2 3">DSM 108285</strain>
    </source>
</reference>
<sequence>MRQTARYAADKLSFNLSLSHVIFGMVKNGQLWMCYYDHAGIVCSSALDFVSDLYKFVLLIKALESLSECNRGVIDAFRSLDGNLAHHNIEVNGHDLCLSERLSGRPPYGLVGRATRVYAMKCHTLDLDFPDRKYALKMSWPLKRRESEAQIIEAAIDVLEKLDKNNEYYPRELRDCLPRVFQWQDFIDLEQEGGFRSKLGAFSDENRIFRVIAFEELVPIYELKPLDAFKQAFREIVQGHHFLYTCEEKIKHRDISVENLMYRVVEGGAIRGVLNDWDLAKVGDPARVLPKGTRTGTLPFMSADLLEALAPPLPGRPKEKPLPDHIERFDWESMFYVLFWIACHYDDGKDVNPMALNDWVYPDRAVLPAIKDKLIPIYEVQELDAYYKQAFREIDLAKVGSSLDYIAKGTWTGALPYILPSVSTPPPPVHLERFEWETLFYVLYWIACHYDKREYVKCDALHKWNNSNANALFGAKNIVLTRPNYRLVTAYFFPLAETWLE</sequence>
<dbReference type="AlphaFoldDB" id="A0A4S4L3K1"/>
<name>A0A4S4L3K1_9AGAM</name>
<dbReference type="EMBL" id="SGPK01000230">
    <property type="protein sequence ID" value="THH05885.1"/>
    <property type="molecule type" value="Genomic_DNA"/>
</dbReference>
<gene>
    <name evidence="2" type="ORF">EW145_g4472</name>
</gene>
<dbReference type="InterPro" id="IPR040976">
    <property type="entry name" value="Pkinase_fungal"/>
</dbReference>
<dbReference type="PROSITE" id="PS00109">
    <property type="entry name" value="PROTEIN_KINASE_TYR"/>
    <property type="match status" value="1"/>
</dbReference>
<dbReference type="OrthoDB" id="5569250at2759"/>
<feature type="domain" description="Fungal-type protein kinase" evidence="1">
    <location>
        <begin position="30"/>
        <end position="341"/>
    </location>
</feature>
<dbReference type="InterPro" id="IPR008266">
    <property type="entry name" value="Tyr_kinase_AS"/>
</dbReference>
<dbReference type="InterPro" id="IPR011009">
    <property type="entry name" value="Kinase-like_dom_sf"/>
</dbReference>
<accession>A0A4S4L3K1</accession>
<organism evidence="2 3">
    <name type="scientific">Phellinidium pouzarii</name>
    <dbReference type="NCBI Taxonomy" id="167371"/>
    <lineage>
        <taxon>Eukaryota</taxon>
        <taxon>Fungi</taxon>
        <taxon>Dikarya</taxon>
        <taxon>Basidiomycota</taxon>
        <taxon>Agaricomycotina</taxon>
        <taxon>Agaricomycetes</taxon>
        <taxon>Hymenochaetales</taxon>
        <taxon>Hymenochaetaceae</taxon>
        <taxon>Phellinidium</taxon>
    </lineage>
</organism>